<dbReference type="InterPro" id="IPR014898">
    <property type="entry name" value="Znf_C2H2_LYAR"/>
</dbReference>
<dbReference type="Pfam" id="PF25879">
    <property type="entry name" value="WHD_LYAR"/>
    <property type="match status" value="1"/>
</dbReference>
<organism evidence="12 13">
    <name type="scientific">Toxocara canis</name>
    <name type="common">Canine roundworm</name>
    <dbReference type="NCBI Taxonomy" id="6265"/>
    <lineage>
        <taxon>Eukaryota</taxon>
        <taxon>Metazoa</taxon>
        <taxon>Ecdysozoa</taxon>
        <taxon>Nematoda</taxon>
        <taxon>Chromadorea</taxon>
        <taxon>Rhabditida</taxon>
        <taxon>Spirurina</taxon>
        <taxon>Ascaridomorpha</taxon>
        <taxon>Ascaridoidea</taxon>
        <taxon>Toxocaridae</taxon>
        <taxon>Toxocara</taxon>
    </lineage>
</organism>
<keyword evidence="3" id="KW-0677">Repeat</keyword>
<dbReference type="InterPro" id="IPR058719">
    <property type="entry name" value="WHD_LYAR"/>
</dbReference>
<proteinExistence type="predicted"/>
<evidence type="ECO:0000256" key="7">
    <source>
        <dbReference type="ARBA" id="ARBA00023242"/>
    </source>
</evidence>
<evidence type="ECO:0000256" key="4">
    <source>
        <dbReference type="ARBA" id="ARBA00022771"/>
    </source>
</evidence>
<keyword evidence="6" id="KW-0175">Coiled coil</keyword>
<dbReference type="GO" id="GO:0005730">
    <property type="term" value="C:nucleolus"/>
    <property type="evidence" value="ECO:0007669"/>
    <property type="project" value="TreeGrafter"/>
</dbReference>
<dbReference type="FunFam" id="1.10.10.2100:FF:000002">
    <property type="entry name" value="cell growth-regulating nucleolar protein-like"/>
    <property type="match status" value="1"/>
</dbReference>
<accession>A0A0B2V1X3</accession>
<dbReference type="Proteomes" id="UP000031036">
    <property type="component" value="Unassembled WGS sequence"/>
</dbReference>
<reference evidence="12 13" key="1">
    <citation type="submission" date="2014-11" db="EMBL/GenBank/DDBJ databases">
        <title>Genetic blueprint of the zoonotic pathogen Toxocara canis.</title>
        <authorList>
            <person name="Zhu X.-Q."/>
            <person name="Korhonen P.K."/>
            <person name="Cai H."/>
            <person name="Young N.D."/>
            <person name="Nejsum P."/>
            <person name="von Samson-Himmelstjerna G."/>
            <person name="Boag P.R."/>
            <person name="Tan P."/>
            <person name="Li Q."/>
            <person name="Min J."/>
            <person name="Yang Y."/>
            <person name="Wang X."/>
            <person name="Fang X."/>
            <person name="Hall R.S."/>
            <person name="Hofmann A."/>
            <person name="Sternberg P.W."/>
            <person name="Jex A.R."/>
            <person name="Gasser R.B."/>
        </authorList>
    </citation>
    <scope>NUCLEOTIDE SEQUENCE [LARGE SCALE GENOMIC DNA]</scope>
    <source>
        <strain evidence="12">PN_DK_2014</strain>
    </source>
</reference>
<evidence type="ECO:0000256" key="8">
    <source>
        <dbReference type="PROSITE-ProRule" id="PRU01145"/>
    </source>
</evidence>
<dbReference type="GO" id="GO:0008270">
    <property type="term" value="F:zinc ion binding"/>
    <property type="evidence" value="ECO:0007669"/>
    <property type="project" value="UniProtKB-KW"/>
</dbReference>
<dbReference type="GO" id="GO:0000122">
    <property type="term" value="P:negative regulation of transcription by RNA polymerase II"/>
    <property type="evidence" value="ECO:0007669"/>
    <property type="project" value="UniProtKB-ARBA"/>
</dbReference>
<evidence type="ECO:0000259" key="11">
    <source>
        <dbReference type="Pfam" id="PF25879"/>
    </source>
</evidence>
<dbReference type="Pfam" id="PF08790">
    <property type="entry name" value="zf-LYAR"/>
    <property type="match status" value="1"/>
</dbReference>
<dbReference type="SUPFAM" id="SSF57667">
    <property type="entry name" value="beta-beta-alpha zinc fingers"/>
    <property type="match status" value="2"/>
</dbReference>
<evidence type="ECO:0000313" key="12">
    <source>
        <dbReference type="EMBL" id="KHN77431.1"/>
    </source>
</evidence>
<dbReference type="FunFam" id="3.30.1490.490:FF:000001">
    <property type="entry name" value="cell growth-regulating nucleolar protein-like"/>
    <property type="match status" value="1"/>
</dbReference>
<dbReference type="OrthoDB" id="68581at2759"/>
<keyword evidence="5" id="KW-0862">Zinc</keyword>
<evidence type="ECO:0000256" key="1">
    <source>
        <dbReference type="ARBA" id="ARBA00004123"/>
    </source>
</evidence>
<dbReference type="EMBL" id="JPKZ01002286">
    <property type="protein sequence ID" value="KHN77431.1"/>
    <property type="molecule type" value="Genomic_DNA"/>
</dbReference>
<keyword evidence="13" id="KW-1185">Reference proteome</keyword>
<comment type="subcellular location">
    <subcellularLocation>
        <location evidence="1">Nucleus</location>
    </subcellularLocation>
</comment>
<dbReference type="Gene3D" id="3.30.1490.490">
    <property type="match status" value="1"/>
</dbReference>
<keyword evidence="2" id="KW-0479">Metal-binding</keyword>
<keyword evidence="4 8" id="KW-0863">Zinc-finger</keyword>
<evidence type="ECO:0000313" key="13">
    <source>
        <dbReference type="Proteomes" id="UP000031036"/>
    </source>
</evidence>
<dbReference type="GO" id="GO:0003677">
    <property type="term" value="F:DNA binding"/>
    <property type="evidence" value="ECO:0007669"/>
    <property type="project" value="InterPro"/>
</dbReference>
<comment type="caution">
    <text evidence="12">The sequence shown here is derived from an EMBL/GenBank/DDBJ whole genome shotgun (WGS) entry which is preliminary data.</text>
</comment>
<evidence type="ECO:0000259" key="10">
    <source>
        <dbReference type="Pfam" id="PF08790"/>
    </source>
</evidence>
<feature type="region of interest" description="Disordered" evidence="9">
    <location>
        <begin position="185"/>
        <end position="206"/>
    </location>
</feature>
<dbReference type="GO" id="GO:0006364">
    <property type="term" value="P:rRNA processing"/>
    <property type="evidence" value="ECO:0007669"/>
    <property type="project" value="TreeGrafter"/>
</dbReference>
<evidence type="ECO:0000256" key="5">
    <source>
        <dbReference type="ARBA" id="ARBA00022833"/>
    </source>
</evidence>
<evidence type="ECO:0000256" key="6">
    <source>
        <dbReference type="ARBA" id="ARBA00023054"/>
    </source>
</evidence>
<dbReference type="InterPro" id="IPR036236">
    <property type="entry name" value="Znf_C2H2_sf"/>
</dbReference>
<feature type="domain" description="Cell growth-regulating nucleolar protein-like winged helix" evidence="11">
    <location>
        <begin position="219"/>
        <end position="287"/>
    </location>
</feature>
<dbReference type="InterPro" id="IPR039999">
    <property type="entry name" value="LYAR"/>
</dbReference>
<gene>
    <name evidence="12" type="primary">C16C10.8</name>
    <name evidence="12" type="ORF">Tcan_06878</name>
</gene>
<evidence type="ECO:0000256" key="2">
    <source>
        <dbReference type="ARBA" id="ARBA00022723"/>
    </source>
</evidence>
<dbReference type="Gene3D" id="1.10.10.2100">
    <property type="match status" value="1"/>
</dbReference>
<feature type="domain" description="Zinc finger C2H2 LYAR-type" evidence="10">
    <location>
        <begin position="49"/>
        <end position="76"/>
    </location>
</feature>
<dbReference type="PROSITE" id="PS51804">
    <property type="entry name" value="ZF_C2HC_LYAR"/>
    <property type="match status" value="2"/>
</dbReference>
<keyword evidence="7" id="KW-0539">Nucleus</keyword>
<sequence length="287" mass="32833">MKCPRAAICSFRDCNHHCAMVFFNCDRCGDALKKNQIEKHKFKCRSSTYSCIDCNAVFTSVTYKDHLKCISEDQKYGGKNFVQKENKGEIKQNQWVEQVERAIKNVHEPAVKNVLEQIRGFANIPRKEAKFINFLLNSIRIRDRSLCSKAWKCIADEAKRMREEEEKQKQKEAALTKGVDDVESFDADSTKEISKETVSNGHTKEEQAATGECSAVVKSEFKWKKAIKRTLKGEGGEMKLKKLRKTIIDQYLEGREGDEDMMSLREKFDAKLSSVGVVIDGKLVRLS</sequence>
<dbReference type="STRING" id="6265.A0A0B2V1X3"/>
<dbReference type="PANTHER" id="PTHR13100">
    <property type="entry name" value="CELL GROWTH-REGULATING NUCLEOLAR PROTEIN LYAR"/>
    <property type="match status" value="1"/>
</dbReference>
<evidence type="ECO:0000256" key="3">
    <source>
        <dbReference type="ARBA" id="ARBA00022737"/>
    </source>
</evidence>
<name>A0A0B2V1X3_TOXCA</name>
<evidence type="ECO:0000256" key="9">
    <source>
        <dbReference type="SAM" id="MobiDB-lite"/>
    </source>
</evidence>
<dbReference type="PANTHER" id="PTHR13100:SF10">
    <property type="entry name" value="CELL GROWTH-REGULATING NUCLEOLAR PROTEIN"/>
    <property type="match status" value="1"/>
</dbReference>
<dbReference type="OMA" id="QNWIKNS"/>
<protein>
    <submittedName>
        <fullName evidence="12">Uncharacterized protein C16C10.8</fullName>
    </submittedName>
</protein>
<dbReference type="AlphaFoldDB" id="A0A0B2V1X3"/>